<accession>A0ABQ5U8U4</accession>
<keyword evidence="2" id="KW-1185">Reference proteome</keyword>
<gene>
    <name evidence="1" type="ORF">GCM10007924_21170</name>
</gene>
<reference evidence="1" key="2">
    <citation type="submission" date="2023-01" db="EMBL/GenBank/DDBJ databases">
        <title>Draft genome sequence of Sneathiella chinensis strain NBRC 103408.</title>
        <authorList>
            <person name="Sun Q."/>
            <person name="Mori K."/>
        </authorList>
    </citation>
    <scope>NUCLEOTIDE SEQUENCE</scope>
    <source>
        <strain evidence="1">NBRC 103408</strain>
    </source>
</reference>
<name>A0ABQ5U8U4_9PROT</name>
<protein>
    <submittedName>
        <fullName evidence="1">Hydrolase</fullName>
    </submittedName>
</protein>
<dbReference type="GO" id="GO:0016787">
    <property type="term" value="F:hydrolase activity"/>
    <property type="evidence" value="ECO:0007669"/>
    <property type="project" value="UniProtKB-KW"/>
</dbReference>
<keyword evidence="1" id="KW-0378">Hydrolase</keyword>
<dbReference type="EMBL" id="BSNF01000008">
    <property type="protein sequence ID" value="GLQ06896.1"/>
    <property type="molecule type" value="Genomic_DNA"/>
</dbReference>
<evidence type="ECO:0000313" key="2">
    <source>
        <dbReference type="Proteomes" id="UP001161409"/>
    </source>
</evidence>
<proteinExistence type="predicted"/>
<comment type="caution">
    <text evidence="1">The sequence shown here is derived from an EMBL/GenBank/DDBJ whole genome shotgun (WGS) entry which is preliminary data.</text>
</comment>
<dbReference type="SUPFAM" id="SSF53187">
    <property type="entry name" value="Zn-dependent exopeptidases"/>
    <property type="match status" value="1"/>
</dbReference>
<organism evidence="1 2">
    <name type="scientific">Sneathiella chinensis</name>
    <dbReference type="NCBI Taxonomy" id="349750"/>
    <lineage>
        <taxon>Bacteria</taxon>
        <taxon>Pseudomonadati</taxon>
        <taxon>Pseudomonadota</taxon>
        <taxon>Alphaproteobacteria</taxon>
        <taxon>Sneathiellales</taxon>
        <taxon>Sneathiellaceae</taxon>
        <taxon>Sneathiella</taxon>
    </lineage>
</organism>
<dbReference type="Gene3D" id="3.40.630.40">
    <property type="entry name" value="Zn-dependent exopeptidases"/>
    <property type="match status" value="1"/>
</dbReference>
<dbReference type="Proteomes" id="UP001161409">
    <property type="component" value="Unassembled WGS sequence"/>
</dbReference>
<evidence type="ECO:0000313" key="1">
    <source>
        <dbReference type="EMBL" id="GLQ06896.1"/>
    </source>
</evidence>
<dbReference type="InterPro" id="IPR007709">
    <property type="entry name" value="N-FG_amidohydro"/>
</dbReference>
<reference evidence="1" key="1">
    <citation type="journal article" date="2014" name="Int. J. Syst. Evol. Microbiol.">
        <title>Complete genome of a new Firmicutes species belonging to the dominant human colonic microbiota ('Ruminococcus bicirculans') reveals two chromosomes and a selective capacity to utilize plant glucans.</title>
        <authorList>
            <consortium name="NISC Comparative Sequencing Program"/>
            <person name="Wegmann U."/>
            <person name="Louis P."/>
            <person name="Goesmann A."/>
            <person name="Henrissat B."/>
            <person name="Duncan S.H."/>
            <person name="Flint H.J."/>
        </authorList>
    </citation>
    <scope>NUCLEOTIDE SEQUENCE</scope>
    <source>
        <strain evidence="1">NBRC 103408</strain>
    </source>
</reference>
<dbReference type="Pfam" id="PF05013">
    <property type="entry name" value="FGase"/>
    <property type="match status" value="1"/>
</dbReference>
<sequence length="290" mass="32437">MKVSIVSSKNIPGVLFLNAPTSTSVPLVLDSPHSGMEYPEDFNHASDFMILRRAEDTYIHELYADAPDLGATLMGAHFPRSYIDVNRGITEMDTALIDGDWTRPVGESEKAGLGIGLIWRKNQINEDIYDRKLSVAEAENRIDSYWVPYHDTLKAALDDTHASFGRVWHLNCHSMPEMSNETSKEGPGVQRPEFCLGDRRGTTCDPKFVAKTKEVLEELGYQVAVNEPYAGVELVRAYSDPDAGRHSLQIEIRRDLYMDEATLEKSANFDKVKADLKVLVEKLAEFAAAN</sequence>